<evidence type="ECO:0000313" key="1">
    <source>
        <dbReference type="EMBL" id="SFK86143.1"/>
    </source>
</evidence>
<evidence type="ECO:0008006" key="3">
    <source>
        <dbReference type="Google" id="ProtNLM"/>
    </source>
</evidence>
<gene>
    <name evidence="1" type="ORF">SAMN04488498_11513</name>
</gene>
<dbReference type="Gene3D" id="6.10.250.730">
    <property type="match status" value="1"/>
</dbReference>
<dbReference type="OrthoDB" id="8289987at2"/>
<dbReference type="InterPro" id="IPR010385">
    <property type="entry name" value="DUF982"/>
</dbReference>
<dbReference type="AlphaFoldDB" id="A0A1I4CZF2"/>
<organism evidence="1 2">
    <name type="scientific">Neomesorhizobium albiziae</name>
    <dbReference type="NCBI Taxonomy" id="335020"/>
    <lineage>
        <taxon>Bacteria</taxon>
        <taxon>Pseudomonadati</taxon>
        <taxon>Pseudomonadota</taxon>
        <taxon>Alphaproteobacteria</taxon>
        <taxon>Hyphomicrobiales</taxon>
        <taxon>Phyllobacteriaceae</taxon>
        <taxon>Neomesorhizobium</taxon>
    </lineage>
</organism>
<evidence type="ECO:0000313" key="2">
    <source>
        <dbReference type="Proteomes" id="UP000323300"/>
    </source>
</evidence>
<reference evidence="1 2" key="1">
    <citation type="submission" date="2016-10" db="EMBL/GenBank/DDBJ databases">
        <authorList>
            <person name="Varghese N."/>
            <person name="Submissions S."/>
        </authorList>
    </citation>
    <scope>NUCLEOTIDE SEQUENCE [LARGE SCALE GENOMIC DNA]</scope>
    <source>
        <strain evidence="1 2">DSM 21822</strain>
    </source>
</reference>
<keyword evidence="2" id="KW-1185">Reference proteome</keyword>
<dbReference type="RefSeq" id="WP_149762224.1">
    <property type="nucleotide sequence ID" value="NZ_BSPE01000001.1"/>
</dbReference>
<sequence length="85" mass="8980">MIVFEPPVGIYLGIGQIRVVNSLQDAAECLMSEKWPGLRGAAFEKATLILIAASAGFKNADQARQAFASAAVEAGILVDPKLLVH</sequence>
<name>A0A1I4CZF2_9HYPH</name>
<accession>A0A1I4CZF2</accession>
<dbReference type="EMBL" id="FOSL01000015">
    <property type="protein sequence ID" value="SFK86143.1"/>
    <property type="molecule type" value="Genomic_DNA"/>
</dbReference>
<dbReference type="Pfam" id="PF06169">
    <property type="entry name" value="DUF982"/>
    <property type="match status" value="1"/>
</dbReference>
<dbReference type="Proteomes" id="UP000323300">
    <property type="component" value="Unassembled WGS sequence"/>
</dbReference>
<proteinExistence type="predicted"/>
<protein>
    <recommendedName>
        <fullName evidence="3">DUF982 domain-containing protein</fullName>
    </recommendedName>
</protein>